<gene>
    <name evidence="2" type="ORF">SCNRRL3882_0164</name>
</gene>
<dbReference type="AlphaFoldDB" id="A0A2N9B032"/>
<name>A0A2N9B032_STRCX</name>
<reference evidence="3" key="1">
    <citation type="submission" date="2017-11" db="EMBL/GenBank/DDBJ databases">
        <authorList>
            <person name="Wibberg D."/>
        </authorList>
    </citation>
    <scope>NUCLEOTIDE SEQUENCE [LARGE SCALE GENOMIC DNA]</scope>
</reference>
<sequence length="82" mass="8839">MSEYSTASPEALSAYMTLDELTDAATIPATEPEPPEIGHLLTEGSGLYVQSESKPDWPSGRRRSQEFLDCGSSSTARVTRSS</sequence>
<evidence type="ECO:0000313" key="3">
    <source>
        <dbReference type="Proteomes" id="UP000235464"/>
    </source>
</evidence>
<evidence type="ECO:0000313" key="2">
    <source>
        <dbReference type="EMBL" id="SOR76681.1"/>
    </source>
</evidence>
<organism evidence="2 3">
    <name type="scientific">Streptomyces chartreusis NRRL 3882</name>
    <dbReference type="NCBI Taxonomy" id="1079985"/>
    <lineage>
        <taxon>Bacteria</taxon>
        <taxon>Bacillati</taxon>
        <taxon>Actinomycetota</taxon>
        <taxon>Actinomycetes</taxon>
        <taxon>Kitasatosporales</taxon>
        <taxon>Streptomycetaceae</taxon>
        <taxon>Streptomyces</taxon>
    </lineage>
</organism>
<feature type="region of interest" description="Disordered" evidence="1">
    <location>
        <begin position="48"/>
        <end position="82"/>
    </location>
</feature>
<accession>A0A2N9B032</accession>
<keyword evidence="3" id="KW-1185">Reference proteome</keyword>
<feature type="compositionally biased region" description="Polar residues" evidence="1">
    <location>
        <begin position="71"/>
        <end position="82"/>
    </location>
</feature>
<dbReference type="EMBL" id="LT963352">
    <property type="protein sequence ID" value="SOR76681.1"/>
    <property type="molecule type" value="Genomic_DNA"/>
</dbReference>
<evidence type="ECO:0000256" key="1">
    <source>
        <dbReference type="SAM" id="MobiDB-lite"/>
    </source>
</evidence>
<dbReference type="Proteomes" id="UP000235464">
    <property type="component" value="Chromosome I"/>
</dbReference>
<protein>
    <submittedName>
        <fullName evidence="2">Uncharacterized protein</fullName>
    </submittedName>
</protein>
<proteinExistence type="predicted"/>